<sequence>MTTHISHSMTYNGDMETVRAMVLDKGFREEVCEAQRVLRHEVSVTEDAEATIVRVEQVQGAAGLPSFATKLVGEEITIIRTETWRGVYADVEVVIPGKPGEIRGTATLVEDGASITEDVELDVNVRIPLVGGKVEKLIADMLIKALNKEEKVGCARLSS</sequence>
<gene>
    <name evidence="1" type="ORF">M8330_09545</name>
</gene>
<proteinExistence type="predicted"/>
<dbReference type="EMBL" id="JAMOIL010000010">
    <property type="protein sequence ID" value="MCM0620536.1"/>
    <property type="molecule type" value="Genomic_DNA"/>
</dbReference>
<dbReference type="Proteomes" id="UP001139485">
    <property type="component" value="Unassembled WGS sequence"/>
</dbReference>
<name>A0A9X2D7D2_9ACTN</name>
<dbReference type="AlphaFoldDB" id="A0A9X2D7D2"/>
<protein>
    <submittedName>
        <fullName evidence="1">DUF2505 domain-containing protein</fullName>
    </submittedName>
</protein>
<accession>A0A9X2D7D2</accession>
<dbReference type="Pfam" id="PF10698">
    <property type="entry name" value="DUF2505"/>
    <property type="match status" value="1"/>
</dbReference>
<evidence type="ECO:0000313" key="1">
    <source>
        <dbReference type="EMBL" id="MCM0620536.1"/>
    </source>
</evidence>
<organism evidence="1 2">
    <name type="scientific">Nocardioides bruguierae</name>
    <dbReference type="NCBI Taxonomy" id="2945102"/>
    <lineage>
        <taxon>Bacteria</taxon>
        <taxon>Bacillati</taxon>
        <taxon>Actinomycetota</taxon>
        <taxon>Actinomycetes</taxon>
        <taxon>Propionibacteriales</taxon>
        <taxon>Nocardioidaceae</taxon>
        <taxon>Nocardioides</taxon>
    </lineage>
</organism>
<dbReference type="RefSeq" id="WP_250827133.1">
    <property type="nucleotide sequence ID" value="NZ_JAMOIL010000010.1"/>
</dbReference>
<comment type="caution">
    <text evidence="1">The sequence shown here is derived from an EMBL/GenBank/DDBJ whole genome shotgun (WGS) entry which is preliminary data.</text>
</comment>
<keyword evidence="2" id="KW-1185">Reference proteome</keyword>
<evidence type="ECO:0000313" key="2">
    <source>
        <dbReference type="Proteomes" id="UP001139485"/>
    </source>
</evidence>
<reference evidence="1" key="1">
    <citation type="submission" date="2022-05" db="EMBL/GenBank/DDBJ databases">
        <authorList>
            <person name="Tuo L."/>
        </authorList>
    </citation>
    <scope>NUCLEOTIDE SEQUENCE</scope>
    <source>
        <strain evidence="1">BSK12Z-4</strain>
    </source>
</reference>
<dbReference type="InterPro" id="IPR019639">
    <property type="entry name" value="DUF2505"/>
</dbReference>